<reference evidence="2" key="1">
    <citation type="journal article" date="2019" name="bioRxiv">
        <title>The Genome of the Zebra Mussel, Dreissena polymorpha: A Resource for Invasive Species Research.</title>
        <authorList>
            <person name="McCartney M.A."/>
            <person name="Auch B."/>
            <person name="Kono T."/>
            <person name="Mallez S."/>
            <person name="Zhang Y."/>
            <person name="Obille A."/>
            <person name="Becker A."/>
            <person name="Abrahante J.E."/>
            <person name="Garbe J."/>
            <person name="Badalamenti J.P."/>
            <person name="Herman A."/>
            <person name="Mangelson H."/>
            <person name="Liachko I."/>
            <person name="Sullivan S."/>
            <person name="Sone E.D."/>
            <person name="Koren S."/>
            <person name="Silverstein K.A.T."/>
            <person name="Beckman K.B."/>
            <person name="Gohl D.M."/>
        </authorList>
    </citation>
    <scope>NUCLEOTIDE SEQUENCE</scope>
    <source>
        <strain evidence="2">Duluth1</strain>
        <tissue evidence="2">Whole animal</tissue>
    </source>
</reference>
<keyword evidence="3" id="KW-1185">Reference proteome</keyword>
<dbReference type="AlphaFoldDB" id="A0A9D4HXQ7"/>
<comment type="caution">
    <text evidence="2">The sequence shown here is derived from an EMBL/GenBank/DDBJ whole genome shotgun (WGS) entry which is preliminary data.</text>
</comment>
<dbReference type="Proteomes" id="UP000828390">
    <property type="component" value="Unassembled WGS sequence"/>
</dbReference>
<sequence length="166" mass="18213">MAYNARLDALEDVPADGEEITQLRRLQVGDHIATPGKIEGVKYFHHGIYLGFSKGVADFGGENILDAKTRVVDVMEFMNGRLFRINYPSAHCLPPEETVSKALDLVDNPSNWNGYDVVRNNCEHFATFCKTGKAASRQVIEVIRQALTTLGQSIKKAAKASSGSLS</sequence>
<dbReference type="PANTHER" id="PTHR46137:SF1">
    <property type="entry name" value="LRAT DOMAIN-CONTAINING PROTEIN"/>
    <property type="match status" value="1"/>
</dbReference>
<reference evidence="2" key="2">
    <citation type="submission" date="2020-11" db="EMBL/GenBank/DDBJ databases">
        <authorList>
            <person name="McCartney M.A."/>
            <person name="Auch B."/>
            <person name="Kono T."/>
            <person name="Mallez S."/>
            <person name="Becker A."/>
            <person name="Gohl D.M."/>
            <person name="Silverstein K.A.T."/>
            <person name="Koren S."/>
            <person name="Bechman K.B."/>
            <person name="Herman A."/>
            <person name="Abrahante J.E."/>
            <person name="Garbe J."/>
        </authorList>
    </citation>
    <scope>NUCLEOTIDE SEQUENCE</scope>
    <source>
        <strain evidence="2">Duluth1</strain>
        <tissue evidence="2">Whole animal</tissue>
    </source>
</reference>
<evidence type="ECO:0000259" key="1">
    <source>
        <dbReference type="PROSITE" id="PS51934"/>
    </source>
</evidence>
<dbReference type="PANTHER" id="PTHR46137">
    <property type="entry name" value="OS05G0310600 PROTEIN"/>
    <property type="match status" value="1"/>
</dbReference>
<dbReference type="Gene3D" id="3.90.1720.10">
    <property type="entry name" value="endopeptidase domain like (from Nostoc punctiforme)"/>
    <property type="match status" value="1"/>
</dbReference>
<organism evidence="2 3">
    <name type="scientific">Dreissena polymorpha</name>
    <name type="common">Zebra mussel</name>
    <name type="synonym">Mytilus polymorpha</name>
    <dbReference type="NCBI Taxonomy" id="45954"/>
    <lineage>
        <taxon>Eukaryota</taxon>
        <taxon>Metazoa</taxon>
        <taxon>Spiralia</taxon>
        <taxon>Lophotrochozoa</taxon>
        <taxon>Mollusca</taxon>
        <taxon>Bivalvia</taxon>
        <taxon>Autobranchia</taxon>
        <taxon>Heteroconchia</taxon>
        <taxon>Euheterodonta</taxon>
        <taxon>Imparidentia</taxon>
        <taxon>Neoheterodontei</taxon>
        <taxon>Myida</taxon>
        <taxon>Dreissenoidea</taxon>
        <taxon>Dreissenidae</taxon>
        <taxon>Dreissena</taxon>
    </lineage>
</organism>
<evidence type="ECO:0000313" key="2">
    <source>
        <dbReference type="EMBL" id="KAH3736749.1"/>
    </source>
</evidence>
<evidence type="ECO:0000313" key="3">
    <source>
        <dbReference type="Proteomes" id="UP000828390"/>
    </source>
</evidence>
<gene>
    <name evidence="2" type="ORF">DPMN_043322</name>
</gene>
<protein>
    <recommendedName>
        <fullName evidence="1">LRAT domain-containing protein</fullName>
    </recommendedName>
</protein>
<dbReference type="Pfam" id="PF04970">
    <property type="entry name" value="LRAT"/>
    <property type="match status" value="1"/>
</dbReference>
<dbReference type="EMBL" id="JAIWYP010000011">
    <property type="protein sequence ID" value="KAH3736749.1"/>
    <property type="molecule type" value="Genomic_DNA"/>
</dbReference>
<feature type="domain" description="LRAT" evidence="1">
    <location>
        <begin position="35"/>
        <end position="138"/>
    </location>
</feature>
<name>A0A9D4HXQ7_DREPO</name>
<proteinExistence type="predicted"/>
<dbReference type="InterPro" id="IPR007053">
    <property type="entry name" value="LRAT_dom"/>
</dbReference>
<accession>A0A9D4HXQ7</accession>
<dbReference type="PROSITE" id="PS51934">
    <property type="entry name" value="LRAT"/>
    <property type="match status" value="1"/>
</dbReference>